<evidence type="ECO:0008006" key="4">
    <source>
        <dbReference type="Google" id="ProtNLM"/>
    </source>
</evidence>
<dbReference type="Proteomes" id="UP001597387">
    <property type="component" value="Unassembled WGS sequence"/>
</dbReference>
<keyword evidence="1" id="KW-0472">Membrane</keyword>
<keyword evidence="3" id="KW-1185">Reference proteome</keyword>
<keyword evidence="1" id="KW-0812">Transmembrane</keyword>
<proteinExistence type="predicted"/>
<evidence type="ECO:0000256" key="1">
    <source>
        <dbReference type="SAM" id="Phobius"/>
    </source>
</evidence>
<protein>
    <recommendedName>
        <fullName evidence="4">Glycosyl hydrolases family 43</fullName>
    </recommendedName>
</protein>
<reference evidence="3" key="1">
    <citation type="journal article" date="2019" name="Int. J. Syst. Evol. Microbiol.">
        <title>The Global Catalogue of Microorganisms (GCM) 10K type strain sequencing project: providing services to taxonomists for standard genome sequencing and annotation.</title>
        <authorList>
            <consortium name="The Broad Institute Genomics Platform"/>
            <consortium name="The Broad Institute Genome Sequencing Center for Infectious Disease"/>
            <person name="Wu L."/>
            <person name="Ma J."/>
        </authorList>
    </citation>
    <scope>NUCLEOTIDE SEQUENCE [LARGE SCALE GENOMIC DNA]</scope>
    <source>
        <strain evidence="3">KCTC 42217</strain>
    </source>
</reference>
<dbReference type="Gene3D" id="2.115.10.20">
    <property type="entry name" value="Glycosyl hydrolase domain, family 43"/>
    <property type="match status" value="2"/>
</dbReference>
<dbReference type="RefSeq" id="WP_255904509.1">
    <property type="nucleotide sequence ID" value="NZ_JAFMZO010000004.1"/>
</dbReference>
<evidence type="ECO:0000313" key="2">
    <source>
        <dbReference type="EMBL" id="MFD2164129.1"/>
    </source>
</evidence>
<organism evidence="2 3">
    <name type="scientific">Paradesertivirga mongoliensis</name>
    <dbReference type="NCBI Taxonomy" id="2100740"/>
    <lineage>
        <taxon>Bacteria</taxon>
        <taxon>Pseudomonadati</taxon>
        <taxon>Bacteroidota</taxon>
        <taxon>Sphingobacteriia</taxon>
        <taxon>Sphingobacteriales</taxon>
        <taxon>Sphingobacteriaceae</taxon>
        <taxon>Paradesertivirga</taxon>
    </lineage>
</organism>
<dbReference type="EMBL" id="JBHUHZ010000003">
    <property type="protein sequence ID" value="MFD2164129.1"/>
    <property type="molecule type" value="Genomic_DNA"/>
</dbReference>
<accession>A0ABW4ZQL8</accession>
<comment type="caution">
    <text evidence="2">The sequence shown here is derived from an EMBL/GenBank/DDBJ whole genome shotgun (WGS) entry which is preliminary data.</text>
</comment>
<evidence type="ECO:0000313" key="3">
    <source>
        <dbReference type="Proteomes" id="UP001597387"/>
    </source>
</evidence>
<dbReference type="InterPro" id="IPR023296">
    <property type="entry name" value="Glyco_hydro_beta-prop_sf"/>
</dbReference>
<feature type="transmembrane region" description="Helical" evidence="1">
    <location>
        <begin position="6"/>
        <end position="27"/>
    </location>
</feature>
<keyword evidence="1" id="KW-1133">Transmembrane helix</keyword>
<name>A0ABW4ZQL8_9SPHI</name>
<sequence length="374" mass="41864">MNNNKAFIQLISTPVLMLLMIVFFADVNGQVSDIKSRQKKSGKLAEKTLKLVSEHSGPVISANHPDVIASANKSGFETGQVVKIGAVYHMFVNEMFDRPHRDLRISYWTSSDAVDWKRQSTIVNSIPGRTHTNPRAEVWCTGVVFNEDENAWNIFYVAYRGGDATKGEIAGSDYQGRIWRAKSTVPGMNGIAGPYADMGIVLEPDANSQPWEGQQAVACFNPYKVGNTWYSPYDGHNYLPLSGWPTGLAFASKLNGPWTRMPEGFNPLPLADVFTENEIVSRLKDGRYLMIYDSLGDQEIGYSLSTDGIHWSRETRVRVQAVKSPWAEPGDHYTRTPLCAIEEENGNFTVVYTARMKVKDKNFYAIGKCVLSWQ</sequence>
<dbReference type="SUPFAM" id="SSF75005">
    <property type="entry name" value="Arabinanase/levansucrase/invertase"/>
    <property type="match status" value="1"/>
</dbReference>
<gene>
    <name evidence="2" type="ORF">ACFSJU_17100</name>
</gene>